<protein>
    <submittedName>
        <fullName evidence="1">Uncharacterized protein</fullName>
    </submittedName>
</protein>
<organism evidence="1 2">
    <name type="scientific">Alosa alosa</name>
    <name type="common">allis shad</name>
    <dbReference type="NCBI Taxonomy" id="278164"/>
    <lineage>
        <taxon>Eukaryota</taxon>
        <taxon>Metazoa</taxon>
        <taxon>Chordata</taxon>
        <taxon>Craniata</taxon>
        <taxon>Vertebrata</taxon>
        <taxon>Euteleostomi</taxon>
        <taxon>Actinopterygii</taxon>
        <taxon>Neopterygii</taxon>
        <taxon>Teleostei</taxon>
        <taxon>Clupei</taxon>
        <taxon>Clupeiformes</taxon>
        <taxon>Clupeoidei</taxon>
        <taxon>Clupeidae</taxon>
        <taxon>Alosa</taxon>
    </lineage>
</organism>
<proteinExistence type="predicted"/>
<accession>A0AAV6HF02</accession>
<evidence type="ECO:0000313" key="1">
    <source>
        <dbReference type="EMBL" id="KAG5284536.1"/>
    </source>
</evidence>
<dbReference type="Proteomes" id="UP000823561">
    <property type="component" value="Chromosome 2"/>
</dbReference>
<keyword evidence="2" id="KW-1185">Reference proteome</keyword>
<comment type="caution">
    <text evidence="1">The sequence shown here is derived from an EMBL/GenBank/DDBJ whole genome shotgun (WGS) entry which is preliminary data.</text>
</comment>
<dbReference type="AlphaFoldDB" id="A0AAV6HF02"/>
<sequence length="123" mass="13684">MTIRRIQVQLSISCQLAQLLSGDVTLLSGYKYPDASSLLSAFDRVASAESCFSFFKRGKINLLVKYSFPLTVSLHLSRLLEYAFRILIFGFSILGNWSGDLSSPILCSHHPHIQASHLKPLLA</sequence>
<dbReference type="EMBL" id="JADWDJ010000002">
    <property type="protein sequence ID" value="KAG5284536.1"/>
    <property type="molecule type" value="Genomic_DNA"/>
</dbReference>
<gene>
    <name evidence="1" type="ORF">AALO_G00027760</name>
</gene>
<evidence type="ECO:0000313" key="2">
    <source>
        <dbReference type="Proteomes" id="UP000823561"/>
    </source>
</evidence>
<name>A0AAV6HF02_9TELE</name>
<reference evidence="1" key="1">
    <citation type="submission" date="2020-10" db="EMBL/GenBank/DDBJ databases">
        <title>Chromosome-scale genome assembly of the Allis shad, Alosa alosa.</title>
        <authorList>
            <person name="Margot Z."/>
            <person name="Christophe K."/>
            <person name="Cabau C."/>
            <person name="Louis A."/>
            <person name="Berthelot C."/>
            <person name="Parey E."/>
            <person name="Roest Crollius H."/>
            <person name="Montfort J."/>
            <person name="Robinson-Rechavi M."/>
            <person name="Bucao C."/>
            <person name="Bouchez O."/>
            <person name="Gislard M."/>
            <person name="Lluch J."/>
            <person name="Milhes M."/>
            <person name="Lampietro C."/>
            <person name="Lopez Roques C."/>
            <person name="Donnadieu C."/>
            <person name="Braasch I."/>
            <person name="Desvignes T."/>
            <person name="Postlethwait J."/>
            <person name="Bobe J."/>
            <person name="Guiguen Y."/>
        </authorList>
    </citation>
    <scope>NUCLEOTIDE SEQUENCE</scope>
    <source>
        <strain evidence="1">M-15738</strain>
        <tissue evidence="1">Blood</tissue>
    </source>
</reference>